<organism evidence="2 3">
    <name type="scientific">Lentinula lateritia</name>
    <dbReference type="NCBI Taxonomy" id="40482"/>
    <lineage>
        <taxon>Eukaryota</taxon>
        <taxon>Fungi</taxon>
        <taxon>Dikarya</taxon>
        <taxon>Basidiomycota</taxon>
        <taxon>Agaricomycotina</taxon>
        <taxon>Agaricomycetes</taxon>
        <taxon>Agaricomycetidae</taxon>
        <taxon>Agaricales</taxon>
        <taxon>Marasmiineae</taxon>
        <taxon>Omphalotaceae</taxon>
        <taxon>Lentinula</taxon>
    </lineage>
</organism>
<accession>A0ABQ8UW83</accession>
<evidence type="ECO:0000256" key="1">
    <source>
        <dbReference type="SAM" id="MobiDB-lite"/>
    </source>
</evidence>
<sequence length="338" mass="35567">MQSAVNNTQTRIPGNAQNEHIRYKPGQAVLPLRSALKNSSQTPSLMLPQSQLQPPPQSQQTSPEGSQMGSTPACLWQVPKELALDFLRDVKGKGQETIDGFTDSGAIAIIGSTGADSIPSPPPSTLSTGTSLPPCPISYSLPPAPLGTSPSPAPPALDPPSSIPPIPPNSPSRLVYPDQQPLCSKRHSSGSVSSSDSSGSDSSDAVSILSYETGREVFDDLEDGDGNETETEIGQQSSNTIATTQTQVQNSSSISVPNPNPNPNANSPPDTMTTTPHHGDTGNNTNTPPRRQKSVPVSLQLTYSVTSPAIEYDVYEDDHGDEGEGGEDRDGGDKDYER</sequence>
<feature type="compositionally biased region" description="Acidic residues" evidence="1">
    <location>
        <begin position="313"/>
        <end position="325"/>
    </location>
</feature>
<reference evidence="2" key="1">
    <citation type="submission" date="2022-08" db="EMBL/GenBank/DDBJ databases">
        <title>A Global Phylogenomic Analysis of the Shiitake Genus Lentinula.</title>
        <authorList>
            <consortium name="DOE Joint Genome Institute"/>
            <person name="Sierra-Patev S."/>
            <person name="Min B."/>
            <person name="Naranjo-Ortiz M."/>
            <person name="Looney B."/>
            <person name="Konkel Z."/>
            <person name="Slot J.C."/>
            <person name="Sakamoto Y."/>
            <person name="Steenwyk J.L."/>
            <person name="Rokas A."/>
            <person name="Carro J."/>
            <person name="Camarero S."/>
            <person name="Ferreira P."/>
            <person name="Molpeceres G."/>
            <person name="Ruiz-Duenas F.J."/>
            <person name="Serrano A."/>
            <person name="Henrissat B."/>
            <person name="Drula E."/>
            <person name="Hughes K.W."/>
            <person name="Mata J.L."/>
            <person name="Ishikawa N.K."/>
            <person name="Vargas-Isla R."/>
            <person name="Ushijima S."/>
            <person name="Smith C.A."/>
            <person name="Ahrendt S."/>
            <person name="Andreopoulos W."/>
            <person name="He G."/>
            <person name="Labutti K."/>
            <person name="Lipzen A."/>
            <person name="Ng V."/>
            <person name="Riley R."/>
            <person name="Sandor L."/>
            <person name="Barry K."/>
            <person name="Martinez A.T."/>
            <person name="Xiao Y."/>
            <person name="Gibbons J.G."/>
            <person name="Terashima K."/>
            <person name="Grigoriev I.V."/>
            <person name="Hibbett D.S."/>
        </authorList>
    </citation>
    <scope>NUCLEOTIDE SEQUENCE</scope>
    <source>
        <strain evidence="2">RHP3577 ss4</strain>
    </source>
</reference>
<dbReference type="Proteomes" id="UP001150217">
    <property type="component" value="Unassembled WGS sequence"/>
</dbReference>
<feature type="region of interest" description="Disordered" evidence="1">
    <location>
        <begin position="112"/>
        <end position="338"/>
    </location>
</feature>
<dbReference type="EMBL" id="JANVFT010000156">
    <property type="protein sequence ID" value="KAJ4463628.1"/>
    <property type="molecule type" value="Genomic_DNA"/>
</dbReference>
<feature type="compositionally biased region" description="Polar residues" evidence="1">
    <location>
        <begin position="270"/>
        <end position="307"/>
    </location>
</feature>
<gene>
    <name evidence="2" type="ORF">C8R41DRAFT_927316</name>
</gene>
<comment type="caution">
    <text evidence="2">The sequence shown here is derived from an EMBL/GenBank/DDBJ whole genome shotgun (WGS) entry which is preliminary data.</text>
</comment>
<feature type="compositionally biased region" description="Acidic residues" evidence="1">
    <location>
        <begin position="219"/>
        <end position="231"/>
    </location>
</feature>
<feature type="compositionally biased region" description="Basic and acidic residues" evidence="1">
    <location>
        <begin position="326"/>
        <end position="338"/>
    </location>
</feature>
<feature type="compositionally biased region" description="Low complexity" evidence="1">
    <location>
        <begin position="189"/>
        <end position="207"/>
    </location>
</feature>
<evidence type="ECO:0000313" key="2">
    <source>
        <dbReference type="EMBL" id="KAJ4463628.1"/>
    </source>
</evidence>
<keyword evidence="3" id="KW-1185">Reference proteome</keyword>
<feature type="region of interest" description="Disordered" evidence="1">
    <location>
        <begin position="1"/>
        <end position="24"/>
    </location>
</feature>
<name>A0ABQ8UW83_9AGAR</name>
<feature type="compositionally biased region" description="Low complexity" evidence="1">
    <location>
        <begin position="250"/>
        <end position="269"/>
    </location>
</feature>
<protein>
    <submittedName>
        <fullName evidence="2">Uncharacterized protein</fullName>
    </submittedName>
</protein>
<proteinExistence type="predicted"/>
<feature type="compositionally biased region" description="Pro residues" evidence="1">
    <location>
        <begin position="151"/>
        <end position="170"/>
    </location>
</feature>
<evidence type="ECO:0000313" key="3">
    <source>
        <dbReference type="Proteomes" id="UP001150217"/>
    </source>
</evidence>
<feature type="compositionally biased region" description="Polar residues" evidence="1">
    <location>
        <begin position="1"/>
        <end position="18"/>
    </location>
</feature>
<feature type="compositionally biased region" description="Low complexity" evidence="1">
    <location>
        <begin position="39"/>
        <end position="63"/>
    </location>
</feature>
<feature type="region of interest" description="Disordered" evidence="1">
    <location>
        <begin position="39"/>
        <end position="72"/>
    </location>
</feature>
<feature type="compositionally biased region" description="Polar residues" evidence="1">
    <location>
        <begin position="232"/>
        <end position="249"/>
    </location>
</feature>